<accession>A0ABW7YND9</accession>
<dbReference type="PANTHER" id="PTHR38479">
    <property type="entry name" value="LMO0824 PROTEIN"/>
    <property type="match status" value="1"/>
</dbReference>
<dbReference type="GO" id="GO:0003677">
    <property type="term" value="F:DNA binding"/>
    <property type="evidence" value="ECO:0007669"/>
    <property type="project" value="UniProtKB-KW"/>
</dbReference>
<sequence>MERITARQRRERLGARQALARKAAGVEEAVASVVALHATDPATVFLSAGARLALPGVEAVEKALYADRTLVRMTGMRRTVFVVPRELVPVVHHSSTAAIAVRERRQLVKHFAEGGPFDEAWIAAAEAAVVAALGELGEADAAELREAVPYLREQIVYAPGTSSETRTGVASRLLTLMAMDGVVVRRGRPAGSWISGRHRWALAGAMAEMPVAEAQAALAERWLRAFGPGTEADLRWWTGWTLGDTRRALKAVGAAEVALDEGAGYVLPEEDGLPDAAGPWAAFLPALDPTPMGWQGRDWYLAPEHRPLLFDRSGNVGPTVWWDGRVAGGWATRADGEVVWRLLGDVGAEARAAVEAEAAGLAAWLGGVRITPRFRTPLERELTA</sequence>
<proteinExistence type="predicted"/>
<dbReference type="PANTHER" id="PTHR38479:SF2">
    <property type="entry name" value="WINGED HELIX DNA-BINDING DOMAIN-CONTAINING PROTEIN"/>
    <property type="match status" value="1"/>
</dbReference>
<dbReference type="RefSeq" id="WP_397080233.1">
    <property type="nucleotide sequence ID" value="NZ_JBITGY010000002.1"/>
</dbReference>
<evidence type="ECO:0000313" key="2">
    <source>
        <dbReference type="Proteomes" id="UP001612741"/>
    </source>
</evidence>
<reference evidence="1 2" key="1">
    <citation type="submission" date="2024-10" db="EMBL/GenBank/DDBJ databases">
        <title>The Natural Products Discovery Center: Release of the First 8490 Sequenced Strains for Exploring Actinobacteria Biosynthetic Diversity.</title>
        <authorList>
            <person name="Kalkreuter E."/>
            <person name="Kautsar S.A."/>
            <person name="Yang D."/>
            <person name="Bader C.D."/>
            <person name="Teijaro C.N."/>
            <person name="Fluegel L."/>
            <person name="Davis C.M."/>
            <person name="Simpson J.R."/>
            <person name="Lauterbach L."/>
            <person name="Steele A.D."/>
            <person name="Gui C."/>
            <person name="Meng S."/>
            <person name="Li G."/>
            <person name="Viehrig K."/>
            <person name="Ye F."/>
            <person name="Su P."/>
            <person name="Kiefer A.F."/>
            <person name="Nichols A."/>
            <person name="Cepeda A.J."/>
            <person name="Yan W."/>
            <person name="Fan B."/>
            <person name="Jiang Y."/>
            <person name="Adhikari A."/>
            <person name="Zheng C.-J."/>
            <person name="Schuster L."/>
            <person name="Cowan T.M."/>
            <person name="Smanski M.J."/>
            <person name="Chevrette M.G."/>
            <person name="De Carvalho L.P.S."/>
            <person name="Shen B."/>
        </authorList>
    </citation>
    <scope>NUCLEOTIDE SEQUENCE [LARGE SCALE GENOMIC DNA]</scope>
    <source>
        <strain evidence="1 2">NPDC050545</strain>
    </source>
</reference>
<evidence type="ECO:0000313" key="1">
    <source>
        <dbReference type="EMBL" id="MFI6497416.1"/>
    </source>
</evidence>
<dbReference type="InterPro" id="IPR009351">
    <property type="entry name" value="AlkZ-like"/>
</dbReference>
<organism evidence="1 2">
    <name type="scientific">Nonomuraea typhae</name>
    <dbReference type="NCBI Taxonomy" id="2603600"/>
    <lineage>
        <taxon>Bacteria</taxon>
        <taxon>Bacillati</taxon>
        <taxon>Actinomycetota</taxon>
        <taxon>Actinomycetes</taxon>
        <taxon>Streptosporangiales</taxon>
        <taxon>Streptosporangiaceae</taxon>
        <taxon>Nonomuraea</taxon>
    </lineage>
</organism>
<protein>
    <submittedName>
        <fullName evidence="1">Winged helix DNA-binding domain-containing protein</fullName>
    </submittedName>
</protein>
<comment type="caution">
    <text evidence="1">The sequence shown here is derived from an EMBL/GenBank/DDBJ whole genome shotgun (WGS) entry which is preliminary data.</text>
</comment>
<dbReference type="EMBL" id="JBITGY010000002">
    <property type="protein sequence ID" value="MFI6497416.1"/>
    <property type="molecule type" value="Genomic_DNA"/>
</dbReference>
<name>A0ABW7YND9_9ACTN</name>
<keyword evidence="2" id="KW-1185">Reference proteome</keyword>
<keyword evidence="1" id="KW-0238">DNA-binding</keyword>
<dbReference type="Proteomes" id="UP001612741">
    <property type="component" value="Unassembled WGS sequence"/>
</dbReference>
<gene>
    <name evidence="1" type="ORF">ACIBG2_08535</name>
</gene>
<dbReference type="Pfam" id="PF06224">
    <property type="entry name" value="AlkZ-like"/>
    <property type="match status" value="1"/>
</dbReference>